<sequence length="285" mass="30393">MAVIPLDLLDRIRALERQVRELSGRAQMRPAMDTITHGRVTIGEGGSLAVIGPNGKVALSTGQWADGTYGTRLGRDDGSAAWTVGGSGTDTSNMVRMWSRDGRSAIVMDDAYSDRHLGRPSLPIAWQPTSGATTNSTTGAVAWYAATRVQCPVFWLGIETYCPANVSARVELEANTAGSNTWENWQTWTVSGGASGRWTANELTRPMHRFAHFAHVTWRIRQTVTSGQGQISTNVMGGYQRNTFTPGEAPQAPPASLTKTTAAHLLGAPGAEPAQLSPGAGSDRS</sequence>
<evidence type="ECO:0000313" key="1">
    <source>
        <dbReference type="EMBL" id="WTU42638.1"/>
    </source>
</evidence>
<name>A0AAU2H5H0_9ACTN</name>
<reference evidence="1" key="1">
    <citation type="submission" date="2022-10" db="EMBL/GenBank/DDBJ databases">
        <title>The complete genomes of actinobacterial strains from the NBC collection.</title>
        <authorList>
            <person name="Joergensen T.S."/>
            <person name="Alvarez Arevalo M."/>
            <person name="Sterndorff E.B."/>
            <person name="Faurdal D."/>
            <person name="Vuksanovic O."/>
            <person name="Mourched A.-S."/>
            <person name="Charusanti P."/>
            <person name="Shaw S."/>
            <person name="Blin K."/>
            <person name="Weber T."/>
        </authorList>
    </citation>
    <scope>NUCLEOTIDE SEQUENCE</scope>
    <source>
        <strain evidence="1">NBC_00060</strain>
    </source>
</reference>
<evidence type="ECO:0008006" key="2">
    <source>
        <dbReference type="Google" id="ProtNLM"/>
    </source>
</evidence>
<dbReference type="EMBL" id="CP108253">
    <property type="protein sequence ID" value="WTU42638.1"/>
    <property type="molecule type" value="Genomic_DNA"/>
</dbReference>
<accession>A0AAU2H5H0</accession>
<gene>
    <name evidence="1" type="ORF">OHV25_25215</name>
</gene>
<protein>
    <recommendedName>
        <fullName evidence="2">Minor tail protein</fullName>
    </recommendedName>
</protein>
<organism evidence="1">
    <name type="scientific">Streptomyces sp. NBC_00060</name>
    <dbReference type="NCBI Taxonomy" id="2975636"/>
    <lineage>
        <taxon>Bacteria</taxon>
        <taxon>Bacillati</taxon>
        <taxon>Actinomycetota</taxon>
        <taxon>Actinomycetes</taxon>
        <taxon>Kitasatosporales</taxon>
        <taxon>Streptomycetaceae</taxon>
        <taxon>Streptomyces</taxon>
    </lineage>
</organism>
<dbReference type="AlphaFoldDB" id="A0AAU2H5H0"/>
<proteinExistence type="predicted"/>